<sequence length="499" mass="57095">MERFEANNYPCYCSSELSSIFSHLTLPTAANPDKIVAPIPDTVAGPAPPVLAFDLTATAPEATIFPKFELNSANVIKGALVPDSVAALVPETVSASTTTLVPKEIHSIDPSTPAIPQIQYVQDPVRKSLLDSDRKLQVVSHAKYLLQMDCKLRCCWNRLKMTIDSNVAMNSKITADMDKFEHHINDMEPKLKLQTESCKLAEEELKVLKSAIERDPGDQNKYRDTYNKMMEKIEVLKGQLIKTAKELERIKRTNSGAYDMWYRLQVENTNDWNRMLQLEQAERIARMLLRELCGIPVEFGKTEVGKTPTPEPGPFETMLGVVYKIMDLKDFTEEEKTIVKENLVGTTFKFEEIFESENPYDLKTSRTPIFPVSLPLRKQSSKKTKKEDSIEKSDDESKTDESKNRTNVRQIYICWPQRFQQNPRHTGANVISELVIVTPVHRHYSFCKMLFFDNRPLICPGDMRPFSKLQPSYFDWSHPSVGEDMNAQYLSRSRWFPIP</sequence>
<feature type="compositionally biased region" description="Basic and acidic residues" evidence="2">
    <location>
        <begin position="385"/>
        <end position="403"/>
    </location>
</feature>
<evidence type="ECO:0000256" key="1">
    <source>
        <dbReference type="SAM" id="Coils"/>
    </source>
</evidence>
<evidence type="ECO:0000313" key="3">
    <source>
        <dbReference type="EMBL" id="UMM44395.1"/>
    </source>
</evidence>
<keyword evidence="4" id="KW-1185">Reference proteome</keyword>
<dbReference type="Proteomes" id="UP000829354">
    <property type="component" value="Chromosome X"/>
</dbReference>
<dbReference type="EMBL" id="CP092625">
    <property type="protein sequence ID" value="UMM44395.1"/>
    <property type="molecule type" value="Genomic_DNA"/>
</dbReference>
<evidence type="ECO:0000256" key="2">
    <source>
        <dbReference type="SAM" id="MobiDB-lite"/>
    </source>
</evidence>
<evidence type="ECO:0000313" key="4">
    <source>
        <dbReference type="Proteomes" id="UP000829354"/>
    </source>
</evidence>
<feature type="coiled-coil region" evidence="1">
    <location>
        <begin position="191"/>
        <end position="253"/>
    </location>
</feature>
<keyword evidence="1" id="KW-0175">Coiled coil</keyword>
<reference evidence="3 4" key="1">
    <citation type="submission" date="2022-04" db="EMBL/GenBank/DDBJ databases">
        <title>Chromosome-level reference genomes for two strains of Caenorhabditis briggsae: an improved platform for comparative genomics.</title>
        <authorList>
            <person name="Stevens L."/>
            <person name="Andersen E."/>
        </authorList>
    </citation>
    <scope>NUCLEOTIDE SEQUENCE [LARGE SCALE GENOMIC DNA]</scope>
    <source>
        <strain evidence="3">VX34</strain>
        <tissue evidence="3">Whole-organism</tissue>
    </source>
</reference>
<name>A0AAE9JTB3_CAEBR</name>
<accession>A0AAE9JTB3</accession>
<dbReference type="AlphaFoldDB" id="A0AAE9JTB3"/>
<protein>
    <submittedName>
        <fullName evidence="3">Uncharacterized protein</fullName>
    </submittedName>
</protein>
<proteinExistence type="predicted"/>
<organism evidence="3 4">
    <name type="scientific">Caenorhabditis briggsae</name>
    <dbReference type="NCBI Taxonomy" id="6238"/>
    <lineage>
        <taxon>Eukaryota</taxon>
        <taxon>Metazoa</taxon>
        <taxon>Ecdysozoa</taxon>
        <taxon>Nematoda</taxon>
        <taxon>Chromadorea</taxon>
        <taxon>Rhabditida</taxon>
        <taxon>Rhabditina</taxon>
        <taxon>Rhabditomorpha</taxon>
        <taxon>Rhabditoidea</taxon>
        <taxon>Rhabditidae</taxon>
        <taxon>Peloderinae</taxon>
        <taxon>Caenorhabditis</taxon>
    </lineage>
</organism>
<gene>
    <name evidence="3" type="ORF">L5515_019550</name>
</gene>
<feature type="region of interest" description="Disordered" evidence="2">
    <location>
        <begin position="377"/>
        <end position="403"/>
    </location>
</feature>